<dbReference type="Proteomes" id="UP000233551">
    <property type="component" value="Unassembled WGS sequence"/>
</dbReference>
<reference evidence="1 2" key="1">
    <citation type="submission" date="2017-11" db="EMBL/GenBank/DDBJ databases">
        <title>De-novo sequencing of pomegranate (Punica granatum L.) genome.</title>
        <authorList>
            <person name="Akparov Z."/>
            <person name="Amiraslanov A."/>
            <person name="Hajiyeva S."/>
            <person name="Abbasov M."/>
            <person name="Kaur K."/>
            <person name="Hamwieh A."/>
            <person name="Solovyev V."/>
            <person name="Salamov A."/>
            <person name="Braich B."/>
            <person name="Kosarev P."/>
            <person name="Mahmoud A."/>
            <person name="Hajiyev E."/>
            <person name="Babayeva S."/>
            <person name="Izzatullayeva V."/>
            <person name="Mammadov A."/>
            <person name="Mammadov A."/>
            <person name="Sharifova S."/>
            <person name="Ojaghi J."/>
            <person name="Eynullazada K."/>
            <person name="Bayramov B."/>
            <person name="Abdulazimova A."/>
            <person name="Shahmuradov I."/>
        </authorList>
    </citation>
    <scope>NUCLEOTIDE SEQUENCE [LARGE SCALE GENOMIC DNA]</scope>
    <source>
        <strain evidence="2">cv. AG2017</strain>
        <tissue evidence="1">Leaf</tissue>
    </source>
</reference>
<name>A0A2I0HL73_PUNGR</name>
<dbReference type="AlphaFoldDB" id="A0A2I0HL73"/>
<evidence type="ECO:0000313" key="2">
    <source>
        <dbReference type="Proteomes" id="UP000233551"/>
    </source>
</evidence>
<organism evidence="1 2">
    <name type="scientific">Punica granatum</name>
    <name type="common">Pomegranate</name>
    <dbReference type="NCBI Taxonomy" id="22663"/>
    <lineage>
        <taxon>Eukaryota</taxon>
        <taxon>Viridiplantae</taxon>
        <taxon>Streptophyta</taxon>
        <taxon>Embryophyta</taxon>
        <taxon>Tracheophyta</taxon>
        <taxon>Spermatophyta</taxon>
        <taxon>Magnoliopsida</taxon>
        <taxon>eudicotyledons</taxon>
        <taxon>Gunneridae</taxon>
        <taxon>Pentapetalae</taxon>
        <taxon>rosids</taxon>
        <taxon>malvids</taxon>
        <taxon>Myrtales</taxon>
        <taxon>Lythraceae</taxon>
        <taxon>Punica</taxon>
    </lineage>
</organism>
<proteinExistence type="predicted"/>
<protein>
    <submittedName>
        <fullName evidence="1">Uncharacterized protein</fullName>
    </submittedName>
</protein>
<evidence type="ECO:0000313" key="1">
    <source>
        <dbReference type="EMBL" id="PKI32438.1"/>
    </source>
</evidence>
<dbReference type="EMBL" id="PGOL01007649">
    <property type="protein sequence ID" value="PKI32438.1"/>
    <property type="molecule type" value="Genomic_DNA"/>
</dbReference>
<gene>
    <name evidence="1" type="ORF">CRG98_047172</name>
</gene>
<comment type="caution">
    <text evidence="1">The sequence shown here is derived from an EMBL/GenBank/DDBJ whole genome shotgun (WGS) entry which is preliminary data.</text>
</comment>
<sequence>MYVGVGTRAVGGGVWVGSVSKFPKSGTKILSYNFYRVCISVHSILDRKEGRGREKWRGKGDGEGKGRWWPSIPATTVLIEVVGDVRGRQLPHLTIMRERGRFGAVEAPIPATIAQVKSSATPDVVNHFD</sequence>
<keyword evidence="2" id="KW-1185">Reference proteome</keyword>
<accession>A0A2I0HL73</accession>